<dbReference type="PANTHER" id="PTHR22762">
    <property type="entry name" value="ALPHA-GLUCOSIDASE"/>
    <property type="match status" value="1"/>
</dbReference>
<dbReference type="GO" id="GO:0008422">
    <property type="term" value="F:beta-glucosidase activity"/>
    <property type="evidence" value="ECO:0007669"/>
    <property type="project" value="UniProtKB-EC"/>
</dbReference>
<proteinExistence type="inferred from homology"/>
<dbReference type="InterPro" id="IPR000322">
    <property type="entry name" value="Glyco_hydro_31_TIM"/>
</dbReference>
<comment type="catalytic activity">
    <reaction evidence="2">
        <text>Hydrolysis of terminal, non-reducing (1-&gt;4)-linked alpha-D-glucose residues with release of alpha-D-glucose.</text>
        <dbReference type="EC" id="3.2.1.20"/>
    </reaction>
</comment>
<evidence type="ECO:0000256" key="13">
    <source>
        <dbReference type="ARBA" id="ARBA00025512"/>
    </source>
</evidence>
<dbReference type="InterPro" id="IPR025887">
    <property type="entry name" value="Glyco_hydro_31_N_dom"/>
</dbReference>
<dbReference type="Gene3D" id="2.60.40.1180">
    <property type="entry name" value="Golgi alpha-mannosidase II"/>
    <property type="match status" value="2"/>
</dbReference>
<dbReference type="SUPFAM" id="SSF74650">
    <property type="entry name" value="Galactose mutarotase-like"/>
    <property type="match status" value="1"/>
</dbReference>
<dbReference type="CDD" id="cd06602">
    <property type="entry name" value="GH31_MGAM_SI_GAA"/>
    <property type="match status" value="1"/>
</dbReference>
<organism evidence="19 20">
    <name type="scientific">Purpureocillium lilacinum</name>
    <name type="common">Paecilomyces lilacinus</name>
    <dbReference type="NCBI Taxonomy" id="33203"/>
    <lineage>
        <taxon>Eukaryota</taxon>
        <taxon>Fungi</taxon>
        <taxon>Dikarya</taxon>
        <taxon>Ascomycota</taxon>
        <taxon>Pezizomycotina</taxon>
        <taxon>Sordariomycetes</taxon>
        <taxon>Hypocreomycetidae</taxon>
        <taxon>Hypocreales</taxon>
        <taxon>Ophiocordycipitaceae</taxon>
        <taxon>Purpureocillium</taxon>
    </lineage>
</organism>
<evidence type="ECO:0000259" key="18">
    <source>
        <dbReference type="Pfam" id="PF21365"/>
    </source>
</evidence>
<dbReference type="Pfam" id="PF01055">
    <property type="entry name" value="Glyco_hydro_31_2nd"/>
    <property type="match status" value="1"/>
</dbReference>
<comment type="similarity">
    <text evidence="4 14">Belongs to the glycosyl hydrolase 31 family.</text>
</comment>
<sequence length="1090" mass="121657">MAKSSSGHFFSVCSRYLRRLTSLPSSLSRVFGPALVLALMPLVENPIICRAENGAVGPAAIPLRDVESRHQPQGSCFLEQIDEPFHYTRGSGGSCESSQRMARDLVQLSIESLIVMALAPQQSRRYRSDDLGERRHNACTDGLESFALARIPCRERVLTPGHLINTMRFWSGLVCAGLASATALSSRNGGNLDACPGYKASNVKKTGNGLKADLTLAGKACNAYGTDLKHLTLEVSYETDDRIHVTIQDKDNQVYQVPESVFKRPGGKSSAGSNKLKFDYTESPFSFKVSRADSKEVLFDTSAASLVFESQHLRLRTSLPQDPYLYGLGEHSDPLRLQTKNYIRTMWNQDSYGLPNNSNLYGTHPFYLEQRKGGSHGVFLLNSNGMDIFIDQTSSGKQYLEYNTLGGVFDFWFVAGPSPTDVVKQYGKIAGTPALQPYWGLGFHQCRYGYQDAYNVAEVVQNYSLAKIPLETMWTDIDYMDRRRVFSLDPDRFPLKKMRELVSHLHKNDQHYIVMVDPAVAYQDYPPLHAGVKDDIFLRRDNGSLWLGVVWPGVTVFPDWFSKNIQKYWDGQFLSFFNKDTGVDIDALWIDMNEPSNFPCNFPCDNPYEAAKGFPPPAPPVRQPPRPLPGWPCDFQPPGTCKRSEVEERDVPTLEARVPQPAVHDSLPQAERRAAGDQKGLPGRDLLYPKYAIHNKAAYRDDWNADKGGISNHTVNTNLIHQNGLAMYDTHNMYGSMMSTASHDAMLSRRPGLRPLIITRSTFSGAGTKVGHWLGDNLSTWDMYRNSIRAMLAFTGLFQFSMVGSDACGFGGDTTEELCARWAALAAFSTFFRNHNAEGQISQEFYVWDTVASSARKAIDIRYRLLDYIYTAMYRANDDGRPAVQPIFYKYPEDKATWALELQYFYGDSVLVAPVTAQGATSVEVYLPDDTFYDWYSHKPILGEAATHKFIEQDTTTIPLLIRSGAIIPARANSTYTTTELRKQDFELLVALDAHGKAKGELYLDDGVSIDQKGRYSLVSFSYDKGTVTFDGKFGYDGPATVSKITVLGGGCKPRPGKREHTTGGDKKYSKTYKVHVKLNKPGSVKVGGK</sequence>
<dbReference type="SUPFAM" id="SSF51011">
    <property type="entry name" value="Glycosyl hydrolase domain"/>
    <property type="match status" value="1"/>
</dbReference>
<keyword evidence="11" id="KW-0961">Cell wall biogenesis/degradation</keyword>
<evidence type="ECO:0000313" key="20">
    <source>
        <dbReference type="Proteomes" id="UP000245956"/>
    </source>
</evidence>
<comment type="caution">
    <text evidence="19">The sequence shown here is derived from an EMBL/GenBank/DDBJ whole genome shotgun (WGS) entry which is preliminary data.</text>
</comment>
<dbReference type="Pfam" id="PF21365">
    <property type="entry name" value="Glyco_hydro_31_3rd"/>
    <property type="match status" value="1"/>
</dbReference>
<dbReference type="SUPFAM" id="SSF51445">
    <property type="entry name" value="(Trans)glycosidases"/>
    <property type="match status" value="1"/>
</dbReference>
<gene>
    <name evidence="19" type="ORF">PCL_04973</name>
</gene>
<dbReference type="Pfam" id="PF13802">
    <property type="entry name" value="Gal_mutarotas_2"/>
    <property type="match status" value="1"/>
</dbReference>
<evidence type="ECO:0000256" key="5">
    <source>
        <dbReference type="ARBA" id="ARBA00022525"/>
    </source>
</evidence>
<dbReference type="GO" id="GO:0004558">
    <property type="term" value="F:alpha-1,4-glucosidase activity"/>
    <property type="evidence" value="ECO:0007669"/>
    <property type="project" value="UniProtKB-EC"/>
</dbReference>
<comment type="catalytic activity">
    <reaction evidence="1">
        <text>Hydrolysis of terminal, non-reducing beta-D-glucosyl residues with release of beta-D-glucose.</text>
        <dbReference type="EC" id="3.2.1.21"/>
    </reaction>
</comment>
<dbReference type="CDD" id="cd14752">
    <property type="entry name" value="GH31_N"/>
    <property type="match status" value="1"/>
</dbReference>
<evidence type="ECO:0000256" key="10">
    <source>
        <dbReference type="ARBA" id="ARBA00023295"/>
    </source>
</evidence>
<evidence type="ECO:0000256" key="11">
    <source>
        <dbReference type="ARBA" id="ARBA00023316"/>
    </source>
</evidence>
<accession>A0A2U3DWD0</accession>
<comment type="subcellular location">
    <subcellularLocation>
        <location evidence="3">Secreted</location>
    </subcellularLocation>
</comment>
<evidence type="ECO:0000256" key="9">
    <source>
        <dbReference type="ARBA" id="ARBA00023277"/>
    </source>
</evidence>
<feature type="domain" description="Glycoside hydrolase family 31 TIM barrel" evidence="16">
    <location>
        <begin position="433"/>
        <end position="872"/>
    </location>
</feature>
<dbReference type="Proteomes" id="UP000245956">
    <property type="component" value="Unassembled WGS sequence"/>
</dbReference>
<dbReference type="GO" id="GO:0030246">
    <property type="term" value="F:carbohydrate binding"/>
    <property type="evidence" value="ECO:0007669"/>
    <property type="project" value="InterPro"/>
</dbReference>
<evidence type="ECO:0000256" key="7">
    <source>
        <dbReference type="ARBA" id="ARBA00022801"/>
    </source>
</evidence>
<evidence type="ECO:0000259" key="16">
    <source>
        <dbReference type="Pfam" id="PF01055"/>
    </source>
</evidence>
<name>A0A2U3DWD0_PURLI</name>
<dbReference type="InterPro" id="IPR013780">
    <property type="entry name" value="Glyco_hydro_b"/>
</dbReference>
<keyword evidence="6" id="KW-0732">Signal</keyword>
<evidence type="ECO:0000313" key="19">
    <source>
        <dbReference type="EMBL" id="PWI66560.1"/>
    </source>
</evidence>
<dbReference type="EMBL" id="LCWV01000024">
    <property type="protein sequence ID" value="PWI66560.1"/>
    <property type="molecule type" value="Genomic_DNA"/>
</dbReference>
<evidence type="ECO:0000256" key="6">
    <source>
        <dbReference type="ARBA" id="ARBA00022729"/>
    </source>
</evidence>
<feature type="region of interest" description="Disordered" evidence="15">
    <location>
        <begin position="662"/>
        <end position="681"/>
    </location>
</feature>
<dbReference type="InterPro" id="IPR011013">
    <property type="entry name" value="Gal_mutarotase_sf_dom"/>
</dbReference>
<comment type="function">
    <text evidence="13">Glucosidase involved in the degradation of cellulosic biomass. Has both alpha- and beta-glucosidase activity.</text>
</comment>
<evidence type="ECO:0000256" key="15">
    <source>
        <dbReference type="SAM" id="MobiDB-lite"/>
    </source>
</evidence>
<dbReference type="Gene3D" id="3.20.20.80">
    <property type="entry name" value="Glycosidases"/>
    <property type="match status" value="2"/>
</dbReference>
<evidence type="ECO:0000256" key="8">
    <source>
        <dbReference type="ARBA" id="ARBA00023180"/>
    </source>
</evidence>
<keyword evidence="7 14" id="KW-0378">Hydrolase</keyword>
<dbReference type="AlphaFoldDB" id="A0A2U3DWD0"/>
<keyword evidence="5" id="KW-0964">Secreted</keyword>
<keyword evidence="8" id="KW-0325">Glycoprotein</keyword>
<evidence type="ECO:0000256" key="3">
    <source>
        <dbReference type="ARBA" id="ARBA00004613"/>
    </source>
</evidence>
<dbReference type="InterPro" id="IPR048395">
    <property type="entry name" value="Glyco_hydro_31_C"/>
</dbReference>
<evidence type="ECO:0000256" key="12">
    <source>
        <dbReference type="ARBA" id="ARBA00023326"/>
    </source>
</evidence>
<evidence type="ECO:0000256" key="4">
    <source>
        <dbReference type="ARBA" id="ARBA00007806"/>
    </source>
</evidence>
<evidence type="ECO:0000256" key="14">
    <source>
        <dbReference type="RuleBase" id="RU361185"/>
    </source>
</evidence>
<protein>
    <recommendedName>
        <fullName evidence="21">Alpha-glucosidase</fullName>
    </recommendedName>
</protein>
<evidence type="ECO:0000256" key="1">
    <source>
        <dbReference type="ARBA" id="ARBA00000448"/>
    </source>
</evidence>
<dbReference type="GO" id="GO:0071555">
    <property type="term" value="P:cell wall organization"/>
    <property type="evidence" value="ECO:0007669"/>
    <property type="project" value="UniProtKB-KW"/>
</dbReference>
<keyword evidence="10 14" id="KW-0326">Glycosidase</keyword>
<feature type="domain" description="Glycosyl hydrolase family 31 C-terminal" evidence="18">
    <location>
        <begin position="880"/>
        <end position="968"/>
    </location>
</feature>
<dbReference type="PANTHER" id="PTHR22762:SF67">
    <property type="entry name" value="ALPHA_BETA-GLUCOSIDASE AGDC-RELATED"/>
    <property type="match status" value="1"/>
</dbReference>
<evidence type="ECO:0000256" key="2">
    <source>
        <dbReference type="ARBA" id="ARBA00001657"/>
    </source>
</evidence>
<dbReference type="GO" id="GO:0005576">
    <property type="term" value="C:extracellular region"/>
    <property type="evidence" value="ECO:0007669"/>
    <property type="project" value="UniProtKB-SubCell"/>
</dbReference>
<evidence type="ECO:0000259" key="17">
    <source>
        <dbReference type="Pfam" id="PF13802"/>
    </source>
</evidence>
<evidence type="ECO:0008006" key="21">
    <source>
        <dbReference type="Google" id="ProtNLM"/>
    </source>
</evidence>
<dbReference type="InterPro" id="IPR017853">
    <property type="entry name" value="GH"/>
</dbReference>
<keyword evidence="12" id="KW-0624">Polysaccharide degradation</keyword>
<feature type="domain" description="Glycoside hydrolase family 31 N-terminal" evidence="17">
    <location>
        <begin position="250"/>
        <end position="385"/>
    </location>
</feature>
<reference evidence="19 20" key="1">
    <citation type="journal article" date="2016" name="Front. Microbiol.">
        <title>Genome and transcriptome sequences reveal the specific parasitism of the nematophagous Purpureocillium lilacinum 36-1.</title>
        <authorList>
            <person name="Xie J."/>
            <person name="Li S."/>
            <person name="Mo C."/>
            <person name="Xiao X."/>
            <person name="Peng D."/>
            <person name="Wang G."/>
            <person name="Xiao Y."/>
        </authorList>
    </citation>
    <scope>NUCLEOTIDE SEQUENCE [LARGE SCALE GENOMIC DNA]</scope>
    <source>
        <strain evidence="19 20">36-1</strain>
    </source>
</reference>
<dbReference type="GO" id="GO:0000272">
    <property type="term" value="P:polysaccharide catabolic process"/>
    <property type="evidence" value="ECO:0007669"/>
    <property type="project" value="UniProtKB-KW"/>
</dbReference>
<keyword evidence="9" id="KW-0119">Carbohydrate metabolism</keyword>
<dbReference type="Gene3D" id="2.60.40.1760">
    <property type="entry name" value="glycosyl hydrolase (family 31)"/>
    <property type="match status" value="1"/>
</dbReference>